<organism evidence="1 2">
    <name type="scientific">Campylobacter canadensis</name>
    <dbReference type="NCBI Taxonomy" id="449520"/>
    <lineage>
        <taxon>Bacteria</taxon>
        <taxon>Pseudomonadati</taxon>
        <taxon>Campylobacterota</taxon>
        <taxon>Epsilonproteobacteria</taxon>
        <taxon>Campylobacterales</taxon>
        <taxon>Campylobacteraceae</taxon>
        <taxon>Campylobacter</taxon>
    </lineage>
</organism>
<sequence length="57" mass="6701">MHNYDDIINITYVKSNKFNPMPIENRAAQFAPFSALKSESDYSFDEEIIIQNEENEE</sequence>
<dbReference type="Proteomes" id="UP000786183">
    <property type="component" value="Unassembled WGS sequence"/>
</dbReference>
<dbReference type="RefSeq" id="WP_224325518.1">
    <property type="nucleotide sequence ID" value="NZ_JACGBB010000021.1"/>
</dbReference>
<dbReference type="EMBL" id="JACGBB010000021">
    <property type="protein sequence ID" value="MBZ7987966.1"/>
    <property type="molecule type" value="Genomic_DNA"/>
</dbReference>
<proteinExistence type="predicted"/>
<accession>A0ABS7WU99</accession>
<name>A0ABS7WU99_9BACT</name>
<reference evidence="1 2" key="1">
    <citation type="submission" date="2020-07" db="EMBL/GenBank/DDBJ databases">
        <title>Transfer of Campylobacter canadensis to the novel genus Avispirillum gen. nov., that also includes two novel species recovered from migratory waterfowl: Avispirillum anseris sp. nov. and Avispirillum brantae sp. nov.</title>
        <authorList>
            <person name="Miller W.G."/>
            <person name="Chapman M.H."/>
            <person name="Yee E."/>
            <person name="Inglis G.D."/>
        </authorList>
    </citation>
    <scope>NUCLEOTIDE SEQUENCE [LARGE SCALE GENOMIC DNA]</scope>
    <source>
        <strain evidence="1 2">L283</strain>
    </source>
</reference>
<protein>
    <submittedName>
        <fullName evidence="1">Uncharacterized protein</fullName>
    </submittedName>
</protein>
<gene>
    <name evidence="1" type="ORF">AVCANL283_07650</name>
</gene>
<evidence type="ECO:0000313" key="2">
    <source>
        <dbReference type="Proteomes" id="UP000786183"/>
    </source>
</evidence>
<comment type="caution">
    <text evidence="1">The sequence shown here is derived from an EMBL/GenBank/DDBJ whole genome shotgun (WGS) entry which is preliminary data.</text>
</comment>
<keyword evidence="2" id="KW-1185">Reference proteome</keyword>
<evidence type="ECO:0000313" key="1">
    <source>
        <dbReference type="EMBL" id="MBZ7987966.1"/>
    </source>
</evidence>